<name>A0A2T0BKZ9_9CLOT</name>
<sequence>MKNALLVIEVILGLSVIVSVLMQPSKSDALSGLVQGSSSSDSFYSKNKSKTKEVMLARVTVVSMLLFAGIAIGLNLIG</sequence>
<keyword evidence="7 9" id="KW-0811">Translocation</keyword>
<dbReference type="Proteomes" id="UP000239471">
    <property type="component" value="Unassembled WGS sequence"/>
</dbReference>
<proteinExistence type="inferred from homology"/>
<keyword evidence="6 9" id="KW-1133">Transmembrane helix</keyword>
<evidence type="ECO:0000256" key="7">
    <source>
        <dbReference type="ARBA" id="ARBA00023010"/>
    </source>
</evidence>
<evidence type="ECO:0000256" key="6">
    <source>
        <dbReference type="ARBA" id="ARBA00022989"/>
    </source>
</evidence>
<keyword evidence="9" id="KW-1003">Cell membrane</keyword>
<evidence type="ECO:0000256" key="9">
    <source>
        <dbReference type="RuleBase" id="RU365087"/>
    </source>
</evidence>
<dbReference type="EMBL" id="PVXQ01000001">
    <property type="protein sequence ID" value="PRR84574.1"/>
    <property type="molecule type" value="Genomic_DNA"/>
</dbReference>
<comment type="subcellular location">
    <subcellularLocation>
        <location evidence="9">Cell membrane</location>
        <topology evidence="9">Multi-pass membrane protein</topology>
    </subcellularLocation>
    <subcellularLocation>
        <location evidence="1">Membrane</location>
        <topology evidence="1">Multi-pass membrane protein</topology>
    </subcellularLocation>
</comment>
<dbReference type="InterPro" id="IPR004692">
    <property type="entry name" value="SecG"/>
</dbReference>
<keyword evidence="11" id="KW-1185">Reference proteome</keyword>
<evidence type="ECO:0000313" key="10">
    <source>
        <dbReference type="EMBL" id="PRR84574.1"/>
    </source>
</evidence>
<feature type="transmembrane region" description="Helical" evidence="9">
    <location>
        <begin position="6"/>
        <end position="22"/>
    </location>
</feature>
<organism evidence="10 11">
    <name type="scientific">Clostridium vincentii</name>
    <dbReference type="NCBI Taxonomy" id="52704"/>
    <lineage>
        <taxon>Bacteria</taxon>
        <taxon>Bacillati</taxon>
        <taxon>Bacillota</taxon>
        <taxon>Clostridia</taxon>
        <taxon>Eubacteriales</taxon>
        <taxon>Clostridiaceae</taxon>
        <taxon>Clostridium</taxon>
    </lineage>
</organism>
<accession>A0A2T0BKZ9</accession>
<evidence type="ECO:0000256" key="1">
    <source>
        <dbReference type="ARBA" id="ARBA00004141"/>
    </source>
</evidence>
<comment type="similarity">
    <text evidence="2 9">Belongs to the SecG family.</text>
</comment>
<comment type="function">
    <text evidence="9">Involved in protein export. Participates in an early event of protein translocation.</text>
</comment>
<dbReference type="NCBIfam" id="TIGR00810">
    <property type="entry name" value="secG"/>
    <property type="match status" value="1"/>
</dbReference>
<dbReference type="AlphaFoldDB" id="A0A2T0BKZ9"/>
<dbReference type="GO" id="GO:0009306">
    <property type="term" value="P:protein secretion"/>
    <property type="evidence" value="ECO:0007669"/>
    <property type="project" value="UniProtKB-UniRule"/>
</dbReference>
<dbReference type="Pfam" id="PF03840">
    <property type="entry name" value="SecG"/>
    <property type="match status" value="1"/>
</dbReference>
<evidence type="ECO:0000256" key="2">
    <source>
        <dbReference type="ARBA" id="ARBA00008445"/>
    </source>
</evidence>
<keyword evidence="8 9" id="KW-0472">Membrane</keyword>
<evidence type="ECO:0000256" key="4">
    <source>
        <dbReference type="ARBA" id="ARBA00022692"/>
    </source>
</evidence>
<feature type="transmembrane region" description="Helical" evidence="9">
    <location>
        <begin position="55"/>
        <end position="77"/>
    </location>
</feature>
<evidence type="ECO:0000256" key="5">
    <source>
        <dbReference type="ARBA" id="ARBA00022927"/>
    </source>
</evidence>
<evidence type="ECO:0000313" key="11">
    <source>
        <dbReference type="Proteomes" id="UP000239471"/>
    </source>
</evidence>
<dbReference type="GO" id="GO:0015450">
    <property type="term" value="F:protein-transporting ATPase activity"/>
    <property type="evidence" value="ECO:0007669"/>
    <property type="project" value="UniProtKB-UniRule"/>
</dbReference>
<protein>
    <recommendedName>
        <fullName evidence="9">Protein-export membrane protein SecG</fullName>
    </recommendedName>
</protein>
<dbReference type="RefSeq" id="WP_106058152.1">
    <property type="nucleotide sequence ID" value="NZ_PVXQ01000001.1"/>
</dbReference>
<reference evidence="10 11" key="1">
    <citation type="submission" date="2018-03" db="EMBL/GenBank/DDBJ databases">
        <title>Genome sequence of Clostridium vincentii DSM 10228.</title>
        <authorList>
            <person name="Poehlein A."/>
            <person name="Daniel R."/>
        </authorList>
    </citation>
    <scope>NUCLEOTIDE SEQUENCE [LARGE SCALE GENOMIC DNA]</scope>
    <source>
        <strain evidence="10 11">DSM 10228</strain>
    </source>
</reference>
<gene>
    <name evidence="10" type="ORF">CLVI_00970</name>
</gene>
<dbReference type="GO" id="GO:0005886">
    <property type="term" value="C:plasma membrane"/>
    <property type="evidence" value="ECO:0007669"/>
    <property type="project" value="UniProtKB-SubCell"/>
</dbReference>
<comment type="caution">
    <text evidence="10">The sequence shown here is derived from an EMBL/GenBank/DDBJ whole genome shotgun (WGS) entry which is preliminary data.</text>
</comment>
<keyword evidence="3 9" id="KW-0813">Transport</keyword>
<evidence type="ECO:0000256" key="3">
    <source>
        <dbReference type="ARBA" id="ARBA00022448"/>
    </source>
</evidence>
<keyword evidence="4 9" id="KW-0812">Transmembrane</keyword>
<keyword evidence="5 9" id="KW-0653">Protein transport</keyword>
<evidence type="ECO:0000256" key="8">
    <source>
        <dbReference type="ARBA" id="ARBA00023136"/>
    </source>
</evidence>